<comment type="function">
    <text evidence="2 7">Hydrolysis of 6-phosphogluconolactone to 6-phosphogluconate.</text>
</comment>
<reference evidence="9 10" key="1">
    <citation type="submission" date="2011-08" db="EMBL/GenBank/DDBJ databases">
        <title>The Genome Sequence of Alistipes indistinctus YIT 12060.</title>
        <authorList>
            <consortium name="The Broad Institute Genome Sequencing Platform"/>
            <person name="Earl A."/>
            <person name="Ward D."/>
            <person name="Feldgarden M."/>
            <person name="Gevers D."/>
            <person name="Morotomi M."/>
            <person name="Young S.K."/>
            <person name="Zeng Q."/>
            <person name="Gargeya S."/>
            <person name="Fitzgerald M."/>
            <person name="Haas B."/>
            <person name="Abouelleil A."/>
            <person name="Alvarado L."/>
            <person name="Arachchi H.M."/>
            <person name="Berlin A."/>
            <person name="Brown A."/>
            <person name="Chapman S.B."/>
            <person name="Chen Z."/>
            <person name="Dunbar C."/>
            <person name="Freedman E."/>
            <person name="Gearin G."/>
            <person name="Gellesch M."/>
            <person name="Goldberg J."/>
            <person name="Griggs A."/>
            <person name="Gujja S."/>
            <person name="Heiman D."/>
            <person name="Howarth C."/>
            <person name="Larson L."/>
            <person name="Lui A."/>
            <person name="MacDonald P.J.P."/>
            <person name="Montmayeur A."/>
            <person name="Murphy C."/>
            <person name="Neiman D."/>
            <person name="Pearson M."/>
            <person name="Priest M."/>
            <person name="Roberts A."/>
            <person name="Saif S."/>
            <person name="Shea T."/>
            <person name="Shenoy N."/>
            <person name="Sisk P."/>
            <person name="Stolte C."/>
            <person name="Sykes S."/>
            <person name="Wortman J."/>
            <person name="Nusbaum C."/>
            <person name="Birren B."/>
        </authorList>
    </citation>
    <scope>NUCLEOTIDE SEQUENCE [LARGE SCALE GENOMIC DNA]</scope>
    <source>
        <strain evidence="9 10">YIT 12060</strain>
    </source>
</reference>
<feature type="domain" description="Glucosamine/galactosamine-6-phosphate isomerase" evidence="8">
    <location>
        <begin position="15"/>
        <end position="221"/>
    </location>
</feature>
<dbReference type="InterPro" id="IPR005900">
    <property type="entry name" value="6-phosphogluconolactonase_DevB"/>
</dbReference>
<dbReference type="GeneID" id="92815220"/>
<dbReference type="EC" id="3.1.1.31" evidence="5 7"/>
<sequence length="245" mass="27396">MTNIFSSRDSREALELLSEQFAMQVRRKKEEPFFLALSGGETAQQMFRLWTERFSGRIDWDTIRFYWVDERCVPPQDSESNYGHAHELLFGPLNILPAHIHRIQGEEEPAAEAVRYAQEVREELPHRHGIPRFDAIILGAGSDGHTASIFPDSISLMADQNLFAVSAHPGSGQKRITMTGPLILNAAMLLLPILGKSKAHITPLLLGNAPERELLPAGYVISHARHISIYTDPGSHPLQPPLPDK</sequence>
<dbReference type="Proteomes" id="UP000006008">
    <property type="component" value="Unassembled WGS sequence"/>
</dbReference>
<dbReference type="PATRIC" id="fig|742725.3.peg.1846"/>
<dbReference type="AlphaFoldDB" id="G5HAT5"/>
<dbReference type="HOGENOM" id="CLU_053947_4_0_10"/>
<gene>
    <name evidence="7" type="primary">pgl</name>
    <name evidence="9" type="ORF">HMPREF9450_01750</name>
</gene>
<accession>G5HAT5</accession>
<keyword evidence="10" id="KW-1185">Reference proteome</keyword>
<evidence type="ECO:0000259" key="8">
    <source>
        <dbReference type="Pfam" id="PF01182"/>
    </source>
</evidence>
<proteinExistence type="inferred from homology"/>
<comment type="catalytic activity">
    <reaction evidence="1 7">
        <text>6-phospho-D-glucono-1,5-lactone + H2O = 6-phospho-D-gluconate + H(+)</text>
        <dbReference type="Rhea" id="RHEA:12556"/>
        <dbReference type="ChEBI" id="CHEBI:15377"/>
        <dbReference type="ChEBI" id="CHEBI:15378"/>
        <dbReference type="ChEBI" id="CHEBI:57955"/>
        <dbReference type="ChEBI" id="CHEBI:58759"/>
        <dbReference type="EC" id="3.1.1.31"/>
    </reaction>
</comment>
<name>G5HAT5_9BACT</name>
<evidence type="ECO:0000313" key="9">
    <source>
        <dbReference type="EMBL" id="EHB91701.1"/>
    </source>
</evidence>
<dbReference type="SUPFAM" id="SSF100950">
    <property type="entry name" value="NagB/RpiA/CoA transferase-like"/>
    <property type="match status" value="1"/>
</dbReference>
<dbReference type="OrthoDB" id="9810967at2"/>
<evidence type="ECO:0000256" key="7">
    <source>
        <dbReference type="RuleBase" id="RU365095"/>
    </source>
</evidence>
<evidence type="ECO:0000256" key="6">
    <source>
        <dbReference type="ARBA" id="ARBA00020337"/>
    </source>
</evidence>
<comment type="similarity">
    <text evidence="4 7">Belongs to the glucosamine/galactosamine-6-phosphate isomerase family. 6-phosphogluconolactonase subfamily.</text>
</comment>
<dbReference type="eggNOG" id="COG0363">
    <property type="taxonomic scope" value="Bacteria"/>
</dbReference>
<dbReference type="Gene3D" id="3.40.50.1360">
    <property type="match status" value="1"/>
</dbReference>
<organism evidence="9 10">
    <name type="scientific">Alistipes indistinctus YIT 12060</name>
    <dbReference type="NCBI Taxonomy" id="742725"/>
    <lineage>
        <taxon>Bacteria</taxon>
        <taxon>Pseudomonadati</taxon>
        <taxon>Bacteroidota</taxon>
        <taxon>Bacteroidia</taxon>
        <taxon>Bacteroidales</taxon>
        <taxon>Rikenellaceae</taxon>
        <taxon>Alistipes</taxon>
    </lineage>
</organism>
<dbReference type="InterPro" id="IPR037171">
    <property type="entry name" value="NagB/RpiA_transferase-like"/>
</dbReference>
<dbReference type="GO" id="GO:0005975">
    <property type="term" value="P:carbohydrate metabolic process"/>
    <property type="evidence" value="ECO:0007669"/>
    <property type="project" value="UniProtKB-UniRule"/>
</dbReference>
<comment type="pathway">
    <text evidence="3 7">Carbohydrate degradation; pentose phosphate pathway; D-ribulose 5-phosphate from D-glucose 6-phosphate (oxidative stage): step 2/3.</text>
</comment>
<dbReference type="Pfam" id="PF01182">
    <property type="entry name" value="Glucosamine_iso"/>
    <property type="match status" value="1"/>
</dbReference>
<evidence type="ECO:0000256" key="4">
    <source>
        <dbReference type="ARBA" id="ARBA00010662"/>
    </source>
</evidence>
<dbReference type="PANTHER" id="PTHR11054">
    <property type="entry name" value="6-PHOSPHOGLUCONOLACTONASE"/>
    <property type="match status" value="1"/>
</dbReference>
<dbReference type="PANTHER" id="PTHR11054:SF0">
    <property type="entry name" value="6-PHOSPHOGLUCONOLACTONASE"/>
    <property type="match status" value="1"/>
</dbReference>
<dbReference type="UniPathway" id="UPA00115">
    <property type="reaction ID" value="UER00409"/>
</dbReference>
<dbReference type="InterPro" id="IPR006148">
    <property type="entry name" value="Glc/Gal-6P_isomerase"/>
</dbReference>
<evidence type="ECO:0000313" key="10">
    <source>
        <dbReference type="Proteomes" id="UP000006008"/>
    </source>
</evidence>
<dbReference type="CDD" id="cd01400">
    <property type="entry name" value="6PGL"/>
    <property type="match status" value="1"/>
</dbReference>
<evidence type="ECO:0000256" key="3">
    <source>
        <dbReference type="ARBA" id="ARBA00004961"/>
    </source>
</evidence>
<dbReference type="NCBIfam" id="TIGR01198">
    <property type="entry name" value="pgl"/>
    <property type="match status" value="1"/>
</dbReference>
<dbReference type="GO" id="GO:0006098">
    <property type="term" value="P:pentose-phosphate shunt"/>
    <property type="evidence" value="ECO:0007669"/>
    <property type="project" value="UniProtKB-UniPathway"/>
</dbReference>
<keyword evidence="7" id="KW-0378">Hydrolase</keyword>
<dbReference type="InterPro" id="IPR039104">
    <property type="entry name" value="6PGL"/>
</dbReference>
<dbReference type="GO" id="GO:0017057">
    <property type="term" value="F:6-phosphogluconolactonase activity"/>
    <property type="evidence" value="ECO:0007669"/>
    <property type="project" value="UniProtKB-UniRule"/>
</dbReference>
<dbReference type="STRING" id="742725.HMPREF9450_01750"/>
<protein>
    <recommendedName>
        <fullName evidence="6 7">6-phosphogluconolactonase</fullName>
        <shortName evidence="7">6PGL</shortName>
        <ecNumber evidence="5 7">3.1.1.31</ecNumber>
    </recommendedName>
</protein>
<dbReference type="RefSeq" id="WP_009134556.1">
    <property type="nucleotide sequence ID" value="NZ_CP102250.1"/>
</dbReference>
<evidence type="ECO:0000256" key="2">
    <source>
        <dbReference type="ARBA" id="ARBA00002681"/>
    </source>
</evidence>
<evidence type="ECO:0000256" key="1">
    <source>
        <dbReference type="ARBA" id="ARBA00000832"/>
    </source>
</evidence>
<dbReference type="EMBL" id="ADLD01000013">
    <property type="protein sequence ID" value="EHB91701.1"/>
    <property type="molecule type" value="Genomic_DNA"/>
</dbReference>
<evidence type="ECO:0000256" key="5">
    <source>
        <dbReference type="ARBA" id="ARBA00013198"/>
    </source>
</evidence>
<comment type="caution">
    <text evidence="9">The sequence shown here is derived from an EMBL/GenBank/DDBJ whole genome shotgun (WGS) entry which is preliminary data.</text>
</comment>